<protein>
    <submittedName>
        <fullName evidence="3">DMT family transporter</fullName>
    </submittedName>
</protein>
<dbReference type="Gene3D" id="1.10.3730.20">
    <property type="match status" value="1"/>
</dbReference>
<dbReference type="PANTHER" id="PTHR22911:SF135">
    <property type="entry name" value="BLR4310 PROTEIN"/>
    <property type="match status" value="1"/>
</dbReference>
<evidence type="ECO:0000256" key="1">
    <source>
        <dbReference type="SAM" id="Phobius"/>
    </source>
</evidence>
<sequence length="292" mass="30665">MTDNLRGSLLMVLAMALFALEDMLIKLLSASFPVGQIIAFLGVGGALIFGLMVWLRGEPLWPPALWSGPVIIRNLGEMVAAMSFVMAIALTPLSSASAILQATPLAVTLGAVLFLGEKVGWRRWGAILAGFFGVLLVIRPGLEGFEPASLLAVVAVFALAARDLATRRVPAAVSSYQLSAWAYAAMIPAGLLLTAFSTRAASLPDGMQALQFTAMLVLGLGAYYALVGAVRTGEVSVVTPFRYSRMLFALIIGVVVFAERPDAATLTGAAIIVGAGVFTILRERAQRGSQPA</sequence>
<dbReference type="EMBL" id="JACBXS010000004">
    <property type="protein sequence ID" value="NYS23971.1"/>
    <property type="molecule type" value="Genomic_DNA"/>
</dbReference>
<feature type="transmembrane region" description="Helical" evidence="1">
    <location>
        <begin position="264"/>
        <end position="281"/>
    </location>
</feature>
<feature type="transmembrane region" description="Helical" evidence="1">
    <location>
        <begin position="242"/>
        <end position="258"/>
    </location>
</feature>
<feature type="transmembrane region" description="Helical" evidence="1">
    <location>
        <begin position="123"/>
        <end position="142"/>
    </location>
</feature>
<dbReference type="PANTHER" id="PTHR22911">
    <property type="entry name" value="ACYL-MALONYL CONDENSING ENZYME-RELATED"/>
    <property type="match status" value="1"/>
</dbReference>
<feature type="transmembrane region" description="Helical" evidence="1">
    <location>
        <begin position="178"/>
        <end position="197"/>
    </location>
</feature>
<feature type="domain" description="EamA" evidence="2">
    <location>
        <begin position="6"/>
        <end position="138"/>
    </location>
</feature>
<keyword evidence="1" id="KW-1133">Transmembrane helix</keyword>
<feature type="domain" description="EamA" evidence="2">
    <location>
        <begin position="149"/>
        <end position="278"/>
    </location>
</feature>
<keyword evidence="4" id="KW-1185">Reference proteome</keyword>
<keyword evidence="1" id="KW-0812">Transmembrane</keyword>
<feature type="transmembrane region" description="Helical" evidence="1">
    <location>
        <begin position="75"/>
        <end position="93"/>
    </location>
</feature>
<gene>
    <name evidence="3" type="ORF">HUK65_03125</name>
</gene>
<dbReference type="SUPFAM" id="SSF103481">
    <property type="entry name" value="Multidrug resistance efflux transporter EmrE"/>
    <property type="match status" value="2"/>
</dbReference>
<keyword evidence="1" id="KW-0472">Membrane</keyword>
<dbReference type="GO" id="GO:0016020">
    <property type="term" value="C:membrane"/>
    <property type="evidence" value="ECO:0007669"/>
    <property type="project" value="InterPro"/>
</dbReference>
<dbReference type="Pfam" id="PF00892">
    <property type="entry name" value="EamA"/>
    <property type="match status" value="2"/>
</dbReference>
<accession>A0A7Z0HX75</accession>
<dbReference type="InterPro" id="IPR000620">
    <property type="entry name" value="EamA_dom"/>
</dbReference>
<feature type="transmembrane region" description="Helical" evidence="1">
    <location>
        <begin position="148"/>
        <end position="166"/>
    </location>
</feature>
<dbReference type="InterPro" id="IPR037185">
    <property type="entry name" value="EmrE-like"/>
</dbReference>
<dbReference type="AlphaFoldDB" id="A0A7Z0HX75"/>
<dbReference type="Proteomes" id="UP000529417">
    <property type="component" value="Unassembled WGS sequence"/>
</dbReference>
<evidence type="ECO:0000259" key="2">
    <source>
        <dbReference type="Pfam" id="PF00892"/>
    </source>
</evidence>
<proteinExistence type="predicted"/>
<dbReference type="RefSeq" id="WP_179904664.1">
    <property type="nucleotide sequence ID" value="NZ_JACBXS010000004.1"/>
</dbReference>
<evidence type="ECO:0000313" key="4">
    <source>
        <dbReference type="Proteomes" id="UP000529417"/>
    </source>
</evidence>
<reference evidence="3 4" key="1">
    <citation type="journal article" date="2000" name="Arch. Microbiol.">
        <title>Rhodobaca bogoriensis gen. nov. and sp. nov., an alkaliphilic purple nonsulfur bacterium from African Rift Valley soda lakes.</title>
        <authorList>
            <person name="Milford A.D."/>
            <person name="Achenbach L.A."/>
            <person name="Jung D.O."/>
            <person name="Madigan M.T."/>
        </authorList>
    </citation>
    <scope>NUCLEOTIDE SEQUENCE [LARGE SCALE GENOMIC DNA]</scope>
    <source>
        <strain evidence="3 4">2376</strain>
    </source>
</reference>
<feature type="transmembrane region" description="Helical" evidence="1">
    <location>
        <begin position="99"/>
        <end position="116"/>
    </location>
</feature>
<organism evidence="3 4">
    <name type="scientific">Rhabdonatronobacter sediminivivens</name>
    <dbReference type="NCBI Taxonomy" id="2743469"/>
    <lineage>
        <taxon>Bacteria</taxon>
        <taxon>Pseudomonadati</taxon>
        <taxon>Pseudomonadota</taxon>
        <taxon>Alphaproteobacteria</taxon>
        <taxon>Rhodobacterales</taxon>
        <taxon>Paracoccaceae</taxon>
        <taxon>Rhabdonatronobacter</taxon>
    </lineage>
</organism>
<feature type="transmembrane region" description="Helical" evidence="1">
    <location>
        <begin position="7"/>
        <end position="28"/>
    </location>
</feature>
<comment type="caution">
    <text evidence="3">The sequence shown here is derived from an EMBL/GenBank/DDBJ whole genome shotgun (WGS) entry which is preliminary data.</text>
</comment>
<evidence type="ECO:0000313" key="3">
    <source>
        <dbReference type="EMBL" id="NYS23971.1"/>
    </source>
</evidence>
<name>A0A7Z0HX75_9RHOB</name>
<feature type="transmembrane region" description="Helical" evidence="1">
    <location>
        <begin position="209"/>
        <end position="230"/>
    </location>
</feature>
<feature type="transmembrane region" description="Helical" evidence="1">
    <location>
        <begin position="34"/>
        <end position="55"/>
    </location>
</feature>